<dbReference type="EMBL" id="ATAA01000005">
    <property type="protein sequence ID" value="EPR96284.1"/>
    <property type="molecule type" value="Genomic_DNA"/>
</dbReference>
<sequence length="34" mass="4035">MFETGFQSVYDGYNQQTVKFLRKLLDISDQSVYN</sequence>
<reference evidence="1 2" key="1">
    <citation type="submission" date="2013-06" db="EMBL/GenBank/DDBJ databases">
        <title>Genome sequencing of Streptococcus mitis strains.</title>
        <authorList>
            <person name="Ikryannikova L.N."/>
            <person name="Ilina E.N."/>
            <person name="Kostryukova E.S."/>
            <person name="Semashko T.A."/>
            <person name="Savinova T.A."/>
            <person name="Karpova I.Y."/>
            <person name="Larin A.K."/>
            <person name="Ischenko D.S."/>
            <person name="Dubovickaya V.A."/>
            <person name="Sidorenko S.V."/>
            <person name="Govorun V.M."/>
        </authorList>
    </citation>
    <scope>NUCLEOTIDE SEQUENCE [LARGE SCALE GENOMIC DNA]</scope>
    <source>
        <strain evidence="1 2">18/56</strain>
    </source>
</reference>
<name>S7YYF9_STRMT</name>
<comment type="caution">
    <text evidence="1">The sequence shown here is derived from an EMBL/GenBank/DDBJ whole genome shotgun (WGS) entry which is preliminary data.</text>
</comment>
<evidence type="ECO:0000313" key="1">
    <source>
        <dbReference type="EMBL" id="EPR96284.1"/>
    </source>
</evidence>
<accession>S7YYF9</accession>
<evidence type="ECO:0000313" key="2">
    <source>
        <dbReference type="Proteomes" id="UP000014970"/>
    </source>
</evidence>
<organism evidence="1 2">
    <name type="scientific">Streptococcus mitis 18/56</name>
    <dbReference type="NCBI Taxonomy" id="1340485"/>
    <lineage>
        <taxon>Bacteria</taxon>
        <taxon>Bacillati</taxon>
        <taxon>Bacillota</taxon>
        <taxon>Bacilli</taxon>
        <taxon>Lactobacillales</taxon>
        <taxon>Streptococcaceae</taxon>
        <taxon>Streptococcus</taxon>
        <taxon>Streptococcus mitis group</taxon>
    </lineage>
</organism>
<gene>
    <name evidence="1" type="ORF">M059_03675</name>
</gene>
<dbReference type="AlphaFoldDB" id="S7YYF9"/>
<protein>
    <submittedName>
        <fullName evidence="1">Uncharacterized protein</fullName>
    </submittedName>
</protein>
<dbReference type="Proteomes" id="UP000014970">
    <property type="component" value="Unassembled WGS sequence"/>
</dbReference>
<proteinExistence type="predicted"/>